<sequence length="149" mass="16520">MSDTPVTDLRDAIDRMETAYEFLISFAGQGVGREGVQSSTDQIREFVTDFEEGLEAGYAAAAAVPEVHEDLDTEAYEEFIQRLEPEVEEARNALRLLGEQDRITSQQVDNMNGMSVFQSVVMKFFFLDELTDHLERSADGGSGGAVEDV</sequence>
<proteinExistence type="predicted"/>
<organism evidence="1 2">
    <name type="scientific">Halobellus clavatus</name>
    <dbReference type="NCBI Taxonomy" id="660517"/>
    <lineage>
        <taxon>Archaea</taxon>
        <taxon>Methanobacteriati</taxon>
        <taxon>Methanobacteriota</taxon>
        <taxon>Stenosarchaea group</taxon>
        <taxon>Halobacteria</taxon>
        <taxon>Halobacteriales</taxon>
        <taxon>Haloferacaceae</taxon>
        <taxon>Halobellus</taxon>
    </lineage>
</organism>
<dbReference type="EMBL" id="FNPB01000004">
    <property type="protein sequence ID" value="SDX96035.1"/>
    <property type="molecule type" value="Genomic_DNA"/>
</dbReference>
<keyword evidence="2" id="KW-1185">Reference proteome</keyword>
<dbReference type="STRING" id="660517.SAMN04487946_104243"/>
<name>A0A1H3FYX1_9EURY</name>
<accession>A0A1H3FYX1</accession>
<protein>
    <submittedName>
        <fullName evidence="1">Uncharacterized protein</fullName>
    </submittedName>
</protein>
<dbReference type="Proteomes" id="UP000199170">
    <property type="component" value="Unassembled WGS sequence"/>
</dbReference>
<dbReference type="RefSeq" id="WP_139175688.1">
    <property type="nucleotide sequence ID" value="NZ_FNPB01000004.1"/>
</dbReference>
<gene>
    <name evidence="1" type="ORF">SAMN04487946_104243</name>
</gene>
<evidence type="ECO:0000313" key="2">
    <source>
        <dbReference type="Proteomes" id="UP000199170"/>
    </source>
</evidence>
<evidence type="ECO:0000313" key="1">
    <source>
        <dbReference type="EMBL" id="SDX96035.1"/>
    </source>
</evidence>
<reference evidence="2" key="1">
    <citation type="submission" date="2016-10" db="EMBL/GenBank/DDBJ databases">
        <authorList>
            <person name="Varghese N."/>
            <person name="Submissions S."/>
        </authorList>
    </citation>
    <scope>NUCLEOTIDE SEQUENCE [LARGE SCALE GENOMIC DNA]</scope>
    <source>
        <strain evidence="2">CGMCC 1.10118</strain>
    </source>
</reference>
<dbReference type="AlphaFoldDB" id="A0A1H3FYX1"/>
<dbReference type="OrthoDB" id="299850at2157"/>